<reference evidence="2" key="1">
    <citation type="submission" date="2020-04" db="EMBL/GenBank/DDBJ databases">
        <authorList>
            <person name="Zhang T."/>
        </authorList>
    </citation>
    <scope>NUCLEOTIDE SEQUENCE</scope>
    <source>
        <strain evidence="2">HKST-UBA02</strain>
    </source>
</reference>
<evidence type="ECO:0000313" key="2">
    <source>
        <dbReference type="EMBL" id="MCA9755458.1"/>
    </source>
</evidence>
<evidence type="ECO:0000259" key="1">
    <source>
        <dbReference type="Pfam" id="PF00857"/>
    </source>
</evidence>
<dbReference type="Proteomes" id="UP000739538">
    <property type="component" value="Unassembled WGS sequence"/>
</dbReference>
<dbReference type="Pfam" id="PF00857">
    <property type="entry name" value="Isochorismatase"/>
    <property type="match status" value="1"/>
</dbReference>
<dbReference type="InterPro" id="IPR000868">
    <property type="entry name" value="Isochorismatase-like_dom"/>
</dbReference>
<dbReference type="AlphaFoldDB" id="A0A956NAR1"/>
<organism evidence="2 3">
    <name type="scientific">Eiseniibacteriota bacterium</name>
    <dbReference type="NCBI Taxonomy" id="2212470"/>
    <lineage>
        <taxon>Bacteria</taxon>
        <taxon>Candidatus Eiseniibacteriota</taxon>
    </lineage>
</organism>
<dbReference type="EMBL" id="JAGQHS010000023">
    <property type="protein sequence ID" value="MCA9755458.1"/>
    <property type="molecule type" value="Genomic_DNA"/>
</dbReference>
<dbReference type="PANTHER" id="PTHR14119">
    <property type="entry name" value="HYDROLASE"/>
    <property type="match status" value="1"/>
</dbReference>
<proteinExistence type="predicted"/>
<name>A0A956NAR1_UNCEI</name>
<sequence>MLHRDRAALVVVDVQSRLLPTIHDSETTLRQIVRSIRGFQLLGAPVIVTEQYRRGLGATHPAIQEAVLTPPPKDGSLPTDLAPPHDAFAVTPGFEVLEKMTFSCAADPTFLGHIEQLGRRQIVLVGIEAHVCVLQTALQLVEREFETFVLADAVSSRSPRNVEIALSRMSQEGVRHASVEMAIFEMLHVCATDEFKAWLKLIK</sequence>
<dbReference type="PANTHER" id="PTHR14119:SF3">
    <property type="entry name" value="ISOCHORISMATASE DOMAIN-CONTAINING PROTEIN 2"/>
    <property type="match status" value="1"/>
</dbReference>
<dbReference type="SUPFAM" id="SSF52499">
    <property type="entry name" value="Isochorismatase-like hydrolases"/>
    <property type="match status" value="1"/>
</dbReference>
<gene>
    <name evidence="2" type="ORF">KDA27_06630</name>
</gene>
<reference evidence="2" key="2">
    <citation type="journal article" date="2021" name="Microbiome">
        <title>Successional dynamics and alternative stable states in a saline activated sludge microbial community over 9 years.</title>
        <authorList>
            <person name="Wang Y."/>
            <person name="Ye J."/>
            <person name="Ju F."/>
            <person name="Liu L."/>
            <person name="Boyd J.A."/>
            <person name="Deng Y."/>
            <person name="Parks D.H."/>
            <person name="Jiang X."/>
            <person name="Yin X."/>
            <person name="Woodcroft B.J."/>
            <person name="Tyson G.W."/>
            <person name="Hugenholtz P."/>
            <person name="Polz M.F."/>
            <person name="Zhang T."/>
        </authorList>
    </citation>
    <scope>NUCLEOTIDE SEQUENCE</scope>
    <source>
        <strain evidence="2">HKST-UBA02</strain>
    </source>
</reference>
<comment type="caution">
    <text evidence="2">The sequence shown here is derived from an EMBL/GenBank/DDBJ whole genome shotgun (WGS) entry which is preliminary data.</text>
</comment>
<dbReference type="InterPro" id="IPR050993">
    <property type="entry name" value="Isochorismatase_domain"/>
</dbReference>
<feature type="domain" description="Isochorismatase-like" evidence="1">
    <location>
        <begin position="7"/>
        <end position="179"/>
    </location>
</feature>
<accession>A0A956NAR1</accession>
<protein>
    <submittedName>
        <fullName evidence="2">Isochorismatase family protein</fullName>
    </submittedName>
</protein>
<dbReference type="Gene3D" id="3.40.50.850">
    <property type="entry name" value="Isochorismatase-like"/>
    <property type="match status" value="1"/>
</dbReference>
<dbReference type="InterPro" id="IPR036380">
    <property type="entry name" value="Isochorismatase-like_sf"/>
</dbReference>
<evidence type="ECO:0000313" key="3">
    <source>
        <dbReference type="Proteomes" id="UP000739538"/>
    </source>
</evidence>